<reference evidence="6" key="1">
    <citation type="submission" date="2018-05" db="EMBL/GenBank/DDBJ databases">
        <authorList>
            <person name="Lanie J.A."/>
            <person name="Ng W.-L."/>
            <person name="Kazmierczak K.M."/>
            <person name="Andrzejewski T.M."/>
            <person name="Davidsen T.M."/>
            <person name="Wayne K.J."/>
            <person name="Tettelin H."/>
            <person name="Glass J.I."/>
            <person name="Rusch D."/>
            <person name="Podicherti R."/>
            <person name="Tsui H.-C.T."/>
            <person name="Winkler M.E."/>
        </authorList>
    </citation>
    <scope>NUCLEOTIDE SEQUENCE</scope>
</reference>
<organism evidence="6">
    <name type="scientific">marine metagenome</name>
    <dbReference type="NCBI Taxonomy" id="408172"/>
    <lineage>
        <taxon>unclassified sequences</taxon>
        <taxon>metagenomes</taxon>
        <taxon>ecological metagenomes</taxon>
    </lineage>
</organism>
<accession>A0A381R783</accession>
<dbReference type="GO" id="GO:0022625">
    <property type="term" value="C:cytosolic large ribosomal subunit"/>
    <property type="evidence" value="ECO:0007669"/>
    <property type="project" value="TreeGrafter"/>
</dbReference>
<dbReference type="CDD" id="cd00336">
    <property type="entry name" value="Ribosomal_L22"/>
    <property type="match status" value="1"/>
</dbReference>
<dbReference type="GO" id="GO:0003735">
    <property type="term" value="F:structural constituent of ribosome"/>
    <property type="evidence" value="ECO:0007669"/>
    <property type="project" value="InterPro"/>
</dbReference>
<dbReference type="Pfam" id="PF00237">
    <property type="entry name" value="Ribosomal_L22"/>
    <property type="match status" value="1"/>
</dbReference>
<evidence type="ECO:0000256" key="3">
    <source>
        <dbReference type="ARBA" id="ARBA00022884"/>
    </source>
</evidence>
<dbReference type="InterPro" id="IPR005727">
    <property type="entry name" value="Ribosomal_uL22_bac/chlpt-type"/>
</dbReference>
<dbReference type="EMBL" id="UINC01001634">
    <property type="protein sequence ID" value="SUZ85393.1"/>
    <property type="molecule type" value="Genomic_DNA"/>
</dbReference>
<keyword evidence="3" id="KW-0694">RNA-binding</keyword>
<name>A0A381R783_9ZZZZ</name>
<dbReference type="PROSITE" id="PS00464">
    <property type="entry name" value="RIBOSOMAL_L22"/>
    <property type="match status" value="1"/>
</dbReference>
<evidence type="ECO:0000256" key="1">
    <source>
        <dbReference type="ARBA" id="ARBA00009451"/>
    </source>
</evidence>
<dbReference type="InterPro" id="IPR018260">
    <property type="entry name" value="Ribosomal_uL22_CS"/>
</dbReference>
<gene>
    <name evidence="6" type="ORF">METZ01_LOCUS38247</name>
</gene>
<evidence type="ECO:0000313" key="6">
    <source>
        <dbReference type="EMBL" id="SUZ85393.1"/>
    </source>
</evidence>
<dbReference type="InterPro" id="IPR036394">
    <property type="entry name" value="Ribosomal_uL22_sf"/>
</dbReference>
<keyword evidence="5" id="KW-0687">Ribonucleoprotein</keyword>
<dbReference type="Gene3D" id="3.90.470.10">
    <property type="entry name" value="Ribosomal protein L22/L17"/>
    <property type="match status" value="1"/>
</dbReference>
<evidence type="ECO:0008006" key="7">
    <source>
        <dbReference type="Google" id="ProtNLM"/>
    </source>
</evidence>
<sequence>MSPRKVRLVIDQIRGKSVNEAYGILQYSKKGAAEPVGKTLRSAVANAQVKSQDGGTLVDIDDLMVRQAYVDEGPTLRRWRARAQGRASPIRKRTSHITVVVDTKEV</sequence>
<dbReference type="PANTHER" id="PTHR13501">
    <property type="entry name" value="CHLOROPLAST 50S RIBOSOMAL PROTEIN L22-RELATED"/>
    <property type="match status" value="1"/>
</dbReference>
<dbReference type="PANTHER" id="PTHR13501:SF8">
    <property type="entry name" value="LARGE RIBOSOMAL SUBUNIT PROTEIN UL22M"/>
    <property type="match status" value="1"/>
</dbReference>
<dbReference type="NCBIfam" id="TIGR01044">
    <property type="entry name" value="rplV_bact"/>
    <property type="match status" value="1"/>
</dbReference>
<evidence type="ECO:0000256" key="2">
    <source>
        <dbReference type="ARBA" id="ARBA00022730"/>
    </source>
</evidence>
<dbReference type="InterPro" id="IPR001063">
    <property type="entry name" value="Ribosomal_uL22"/>
</dbReference>
<proteinExistence type="inferred from homology"/>
<dbReference type="HAMAP" id="MF_01331_B">
    <property type="entry name" value="Ribosomal_uL22_B"/>
    <property type="match status" value="1"/>
</dbReference>
<protein>
    <recommendedName>
        <fullName evidence="7">50S ribosomal protein L22</fullName>
    </recommendedName>
</protein>
<keyword evidence="2" id="KW-0699">rRNA-binding</keyword>
<comment type="similarity">
    <text evidence="1">Belongs to the universal ribosomal protein uL22 family.</text>
</comment>
<dbReference type="GO" id="GO:0019843">
    <property type="term" value="F:rRNA binding"/>
    <property type="evidence" value="ECO:0007669"/>
    <property type="project" value="UniProtKB-KW"/>
</dbReference>
<dbReference type="SUPFAM" id="SSF54843">
    <property type="entry name" value="Ribosomal protein L22"/>
    <property type="match status" value="1"/>
</dbReference>
<dbReference type="AlphaFoldDB" id="A0A381R783"/>
<evidence type="ECO:0000256" key="4">
    <source>
        <dbReference type="ARBA" id="ARBA00022980"/>
    </source>
</evidence>
<dbReference type="GO" id="GO:0006412">
    <property type="term" value="P:translation"/>
    <property type="evidence" value="ECO:0007669"/>
    <property type="project" value="InterPro"/>
</dbReference>
<evidence type="ECO:0000256" key="5">
    <source>
        <dbReference type="ARBA" id="ARBA00023274"/>
    </source>
</evidence>
<dbReference type="InterPro" id="IPR047867">
    <property type="entry name" value="Ribosomal_uL22_bac/org-type"/>
</dbReference>
<keyword evidence="4" id="KW-0689">Ribosomal protein</keyword>